<evidence type="ECO:0000313" key="1">
    <source>
        <dbReference type="EMBL" id="MBX53514.1"/>
    </source>
</evidence>
<reference evidence="1" key="1">
    <citation type="submission" date="2018-02" db="EMBL/GenBank/DDBJ databases">
        <title>Rhizophora mucronata_Transcriptome.</title>
        <authorList>
            <person name="Meera S.P."/>
            <person name="Sreeshan A."/>
            <person name="Augustine A."/>
        </authorList>
    </citation>
    <scope>NUCLEOTIDE SEQUENCE</scope>
    <source>
        <tissue evidence="1">Leaf</tissue>
    </source>
</reference>
<dbReference type="AlphaFoldDB" id="A0A2P2PFK1"/>
<dbReference type="EMBL" id="GGEC01073030">
    <property type="protein sequence ID" value="MBX53514.1"/>
    <property type="molecule type" value="Transcribed_RNA"/>
</dbReference>
<protein>
    <submittedName>
        <fullName evidence="1">Uncharacterized protein</fullName>
    </submittedName>
</protein>
<sequence>MKLEVSFFNHLGHMYDHCAALFTICSHFICHT</sequence>
<organism evidence="1">
    <name type="scientific">Rhizophora mucronata</name>
    <name type="common">Asiatic mangrove</name>
    <dbReference type="NCBI Taxonomy" id="61149"/>
    <lineage>
        <taxon>Eukaryota</taxon>
        <taxon>Viridiplantae</taxon>
        <taxon>Streptophyta</taxon>
        <taxon>Embryophyta</taxon>
        <taxon>Tracheophyta</taxon>
        <taxon>Spermatophyta</taxon>
        <taxon>Magnoliopsida</taxon>
        <taxon>eudicotyledons</taxon>
        <taxon>Gunneridae</taxon>
        <taxon>Pentapetalae</taxon>
        <taxon>rosids</taxon>
        <taxon>fabids</taxon>
        <taxon>Malpighiales</taxon>
        <taxon>Rhizophoraceae</taxon>
        <taxon>Rhizophora</taxon>
    </lineage>
</organism>
<name>A0A2P2PFK1_RHIMU</name>
<proteinExistence type="predicted"/>
<accession>A0A2P2PFK1</accession>